<comment type="similarity">
    <text evidence="2 15">Belongs to the phenylalanyl-tRNA synthetase beta subunit family. Type 1 subfamily.</text>
</comment>
<dbReference type="EMBL" id="VYXP01000002">
    <property type="protein sequence ID" value="KAA9133137.1"/>
    <property type="molecule type" value="Genomic_DNA"/>
</dbReference>
<feature type="domain" description="FDX-ACB" evidence="18">
    <location>
        <begin position="697"/>
        <end position="790"/>
    </location>
</feature>
<dbReference type="FunFam" id="3.30.930.10:FF:000022">
    <property type="entry name" value="Phenylalanine--tRNA ligase beta subunit"/>
    <property type="match status" value="1"/>
</dbReference>
<dbReference type="RefSeq" id="WP_150862698.1">
    <property type="nucleotide sequence ID" value="NZ_VYXP01000002.1"/>
</dbReference>
<dbReference type="SMART" id="SM00874">
    <property type="entry name" value="B5"/>
    <property type="match status" value="1"/>
</dbReference>
<dbReference type="InterPro" id="IPR005147">
    <property type="entry name" value="tRNA_synthase_B5-dom"/>
</dbReference>
<dbReference type="Gene3D" id="3.50.40.10">
    <property type="entry name" value="Phenylalanyl-trna Synthetase, Chain B, domain 3"/>
    <property type="match status" value="1"/>
</dbReference>
<dbReference type="NCBIfam" id="NF045760">
    <property type="entry name" value="YtpR"/>
    <property type="match status" value="1"/>
</dbReference>
<dbReference type="Gene3D" id="3.30.56.10">
    <property type="match status" value="2"/>
</dbReference>
<keyword evidence="7 15" id="KW-0479">Metal-binding</keyword>
<dbReference type="PANTHER" id="PTHR10947:SF0">
    <property type="entry name" value="PHENYLALANINE--TRNA LIGASE BETA SUBUNIT"/>
    <property type="match status" value="1"/>
</dbReference>
<dbReference type="PROSITE" id="PS51447">
    <property type="entry name" value="FDX_ACB"/>
    <property type="match status" value="1"/>
</dbReference>
<dbReference type="Pfam" id="PF17759">
    <property type="entry name" value="tRNA_synthFbeta"/>
    <property type="match status" value="1"/>
</dbReference>
<evidence type="ECO:0000256" key="8">
    <source>
        <dbReference type="ARBA" id="ARBA00022741"/>
    </source>
</evidence>
<dbReference type="Gene3D" id="3.30.930.10">
    <property type="entry name" value="Bira Bifunctional Protein, Domain 2"/>
    <property type="match status" value="1"/>
</dbReference>
<dbReference type="AlphaFoldDB" id="A0A5N0TG88"/>
<dbReference type="Gene3D" id="2.40.50.140">
    <property type="entry name" value="Nucleic acid-binding proteins"/>
    <property type="match status" value="1"/>
</dbReference>
<feature type="binding site" evidence="15">
    <location>
        <position position="454"/>
    </location>
    <ligand>
        <name>Mg(2+)</name>
        <dbReference type="ChEBI" id="CHEBI:18420"/>
        <note>shared with alpha subunit</note>
    </ligand>
</feature>
<dbReference type="EC" id="6.1.1.20" evidence="15"/>
<keyword evidence="6 15" id="KW-0436">Ligase</keyword>
<feature type="domain" description="B5" evidence="19">
    <location>
        <begin position="401"/>
        <end position="476"/>
    </location>
</feature>
<feature type="binding site" evidence="15">
    <location>
        <position position="464"/>
    </location>
    <ligand>
        <name>Mg(2+)</name>
        <dbReference type="ChEBI" id="CHEBI:18420"/>
        <note>shared with alpha subunit</note>
    </ligand>
</feature>
<evidence type="ECO:0000256" key="16">
    <source>
        <dbReference type="PROSITE-ProRule" id="PRU00209"/>
    </source>
</evidence>
<evidence type="ECO:0000256" key="13">
    <source>
        <dbReference type="ARBA" id="ARBA00023146"/>
    </source>
</evidence>
<dbReference type="Gene3D" id="3.30.70.380">
    <property type="entry name" value="Ferrodoxin-fold anticodon-binding domain"/>
    <property type="match status" value="1"/>
</dbReference>
<dbReference type="InterPro" id="IPR033714">
    <property type="entry name" value="tRNA_bind_bactPheRS"/>
</dbReference>
<dbReference type="FunFam" id="3.50.40.10:FF:000001">
    <property type="entry name" value="Phenylalanine--tRNA ligase beta subunit"/>
    <property type="match status" value="1"/>
</dbReference>
<dbReference type="SUPFAM" id="SSF54991">
    <property type="entry name" value="Anticodon-binding domain of PheRS"/>
    <property type="match status" value="1"/>
</dbReference>
<keyword evidence="13 15" id="KW-0030">Aminoacyl-tRNA synthetase</keyword>
<dbReference type="NCBIfam" id="TIGR00472">
    <property type="entry name" value="pheT_bact"/>
    <property type="match status" value="1"/>
</dbReference>
<dbReference type="InterPro" id="IPR005146">
    <property type="entry name" value="B3/B4_tRNA-bd"/>
</dbReference>
<name>A0A5N0TG88_9GAMM</name>
<organism evidence="20 21">
    <name type="scientific">Marinihelvus fidelis</name>
    <dbReference type="NCBI Taxonomy" id="2613842"/>
    <lineage>
        <taxon>Bacteria</taxon>
        <taxon>Pseudomonadati</taxon>
        <taxon>Pseudomonadota</taxon>
        <taxon>Gammaproteobacteria</taxon>
        <taxon>Chromatiales</taxon>
        <taxon>Wenzhouxiangellaceae</taxon>
        <taxon>Marinihelvus</taxon>
    </lineage>
</organism>
<comment type="subcellular location">
    <subcellularLocation>
        <location evidence="1 15">Cytoplasm</location>
    </subcellularLocation>
</comment>
<proteinExistence type="inferred from homology"/>
<dbReference type="GO" id="GO:0005524">
    <property type="term" value="F:ATP binding"/>
    <property type="evidence" value="ECO:0007669"/>
    <property type="project" value="UniProtKB-UniRule"/>
</dbReference>
<keyword evidence="21" id="KW-1185">Reference proteome</keyword>
<evidence type="ECO:0000256" key="5">
    <source>
        <dbReference type="ARBA" id="ARBA00022555"/>
    </source>
</evidence>
<protein>
    <recommendedName>
        <fullName evidence="15">Phenylalanine--tRNA ligase beta subunit</fullName>
        <ecNumber evidence="15">6.1.1.20</ecNumber>
    </recommendedName>
    <alternativeName>
        <fullName evidence="15">Phenylalanyl-tRNA synthetase beta subunit</fullName>
        <shortName evidence="15">PheRS</shortName>
    </alternativeName>
</protein>
<keyword evidence="11 16" id="KW-0694">RNA-binding</keyword>
<dbReference type="Pfam" id="PF03483">
    <property type="entry name" value="B3_4"/>
    <property type="match status" value="1"/>
</dbReference>
<comment type="cofactor">
    <cofactor evidence="15">
        <name>Mg(2+)</name>
        <dbReference type="ChEBI" id="CHEBI:18420"/>
    </cofactor>
    <text evidence="15">Binds 2 magnesium ions per tetramer.</text>
</comment>
<evidence type="ECO:0000256" key="4">
    <source>
        <dbReference type="ARBA" id="ARBA00022490"/>
    </source>
</evidence>
<feature type="binding site" evidence="15">
    <location>
        <position position="460"/>
    </location>
    <ligand>
        <name>Mg(2+)</name>
        <dbReference type="ChEBI" id="CHEBI:18420"/>
        <note>shared with alpha subunit</note>
    </ligand>
</feature>
<dbReference type="GO" id="GO:0006432">
    <property type="term" value="P:phenylalanyl-tRNA aminoacylation"/>
    <property type="evidence" value="ECO:0007669"/>
    <property type="project" value="UniProtKB-UniRule"/>
</dbReference>
<dbReference type="CDD" id="cd00769">
    <property type="entry name" value="PheRS_beta_core"/>
    <property type="match status" value="1"/>
</dbReference>
<dbReference type="PROSITE" id="PS50886">
    <property type="entry name" value="TRBD"/>
    <property type="match status" value="1"/>
</dbReference>
<dbReference type="SMART" id="SM00873">
    <property type="entry name" value="B3_4"/>
    <property type="match status" value="1"/>
</dbReference>
<dbReference type="PANTHER" id="PTHR10947">
    <property type="entry name" value="PHENYLALANYL-TRNA SYNTHETASE BETA CHAIN AND LEUCINE-RICH REPEAT-CONTAINING PROTEIN 47"/>
    <property type="match status" value="1"/>
</dbReference>
<evidence type="ECO:0000259" key="18">
    <source>
        <dbReference type="PROSITE" id="PS51447"/>
    </source>
</evidence>
<evidence type="ECO:0000256" key="3">
    <source>
        <dbReference type="ARBA" id="ARBA00011209"/>
    </source>
</evidence>
<dbReference type="InterPro" id="IPR020825">
    <property type="entry name" value="Phe-tRNA_synthase-like_B3/B4"/>
</dbReference>
<dbReference type="SUPFAM" id="SSF50249">
    <property type="entry name" value="Nucleic acid-binding proteins"/>
    <property type="match status" value="1"/>
</dbReference>
<feature type="binding site" evidence="15">
    <location>
        <position position="463"/>
    </location>
    <ligand>
        <name>Mg(2+)</name>
        <dbReference type="ChEBI" id="CHEBI:18420"/>
        <note>shared with alpha subunit</note>
    </ligand>
</feature>
<evidence type="ECO:0000256" key="9">
    <source>
        <dbReference type="ARBA" id="ARBA00022840"/>
    </source>
</evidence>
<dbReference type="InterPro" id="IPR036690">
    <property type="entry name" value="Fdx_antiC-bd_sf"/>
</dbReference>
<dbReference type="InterPro" id="IPR004532">
    <property type="entry name" value="Phe-tRNA-ligase_IIc_bsu_bact"/>
</dbReference>
<evidence type="ECO:0000256" key="10">
    <source>
        <dbReference type="ARBA" id="ARBA00022842"/>
    </source>
</evidence>
<dbReference type="PROSITE" id="PS51483">
    <property type="entry name" value="B5"/>
    <property type="match status" value="1"/>
</dbReference>
<evidence type="ECO:0000256" key="2">
    <source>
        <dbReference type="ARBA" id="ARBA00008653"/>
    </source>
</evidence>
<gene>
    <name evidence="15 20" type="primary">pheT</name>
    <name evidence="20" type="ORF">F3N42_01900</name>
</gene>
<dbReference type="HAMAP" id="MF_00283">
    <property type="entry name" value="Phe_tRNA_synth_beta1"/>
    <property type="match status" value="1"/>
</dbReference>
<dbReference type="InterPro" id="IPR041616">
    <property type="entry name" value="PheRS_beta_core"/>
</dbReference>
<dbReference type="GO" id="GO:0004826">
    <property type="term" value="F:phenylalanine-tRNA ligase activity"/>
    <property type="evidence" value="ECO:0007669"/>
    <property type="project" value="UniProtKB-UniRule"/>
</dbReference>
<keyword evidence="12 15" id="KW-0648">Protein biosynthesis</keyword>
<evidence type="ECO:0000313" key="21">
    <source>
        <dbReference type="Proteomes" id="UP000325372"/>
    </source>
</evidence>
<sequence length="791" mass="85119">MKFSVNWLKQWVAVDVDADTLADELTAAGLEVDAVTPVAAPFSGVVVGEITACAPHPDADKLKVCTINDGGDEPLQVVCGAPNAAPGLKMPFARVGARLGADFKIRKARLRGVESFGMCCSARELGLSEDHDGLMALPADAPVGTDFRDYLGLDDASIDVDLTPNRADCLGIKGLARDVAAIRGADYTPLDIAEVPAAIDDRLDIRLDAAADCPRYVGRTIRGIDPTAVTPLWMKEALRRSGIRSLGPVVDATNYVLMELGQPMHAFDLGQLDGGITVRRGRKGETLTLLDDKVVELDERLLAICDDAGPVALAGIMGGLDSSVTRETTDILLESAWFRPSTIMGKARDLGLHTDASHRYERGVDPMGQRLAVERITALLLDIVGGQAGPVIEAVVEEELPKASPVRLRLARLNRVLGSDLPAERVRAILCSLGMQVTDVEGGWEATAPSSRFDIEIEEDLIEEVARVHGYDQLPAALPSGELQPPDVSEHRVALPRLRDALCAAGYQEAITYAFVDRALLETLGMAEQALPLANPISSDMDVMRTGLLPGLLSALARNQRRQQGRVRLFEAGKVFHQGESLVEIERIAAVATGDAWPEQWTGKGRRVDFFDIKGDLEQLLALRGASGEVGFGPAGHDWLHPGQSAQVTIDGEPVGWVGAVHPAVLAALEIKGAVFAFEIDALPLQKREVVNAKEISPYPSVRRDLAFLVPDHVNYRDIRALAVEIADDLLAGFTLFDQFSGESVEKGYKSMAIGLILQDVSCTLTDEVVDGVINRLVDEFAARLDAQLRG</sequence>
<dbReference type="InterPro" id="IPR012340">
    <property type="entry name" value="NA-bd_OB-fold"/>
</dbReference>
<keyword evidence="4 15" id="KW-0963">Cytoplasm</keyword>
<evidence type="ECO:0000256" key="14">
    <source>
        <dbReference type="ARBA" id="ARBA00049255"/>
    </source>
</evidence>
<dbReference type="InterPro" id="IPR005121">
    <property type="entry name" value="Fdx_antiC-bd"/>
</dbReference>
<dbReference type="Pfam" id="PF01588">
    <property type="entry name" value="tRNA_bind"/>
    <property type="match status" value="1"/>
</dbReference>
<dbReference type="FunFam" id="3.30.56.10:FF:000002">
    <property type="entry name" value="Phenylalanine--tRNA ligase beta subunit"/>
    <property type="match status" value="1"/>
</dbReference>
<comment type="subunit">
    <text evidence="3 15">Tetramer of two alpha and two beta subunits.</text>
</comment>
<keyword evidence="8 15" id="KW-0547">Nucleotide-binding</keyword>
<dbReference type="Pfam" id="PF03147">
    <property type="entry name" value="FDX-ACB"/>
    <property type="match status" value="1"/>
</dbReference>
<dbReference type="SUPFAM" id="SSF55681">
    <property type="entry name" value="Class II aaRS and biotin synthetases"/>
    <property type="match status" value="1"/>
</dbReference>
<dbReference type="InterPro" id="IPR009061">
    <property type="entry name" value="DNA-bd_dom_put_sf"/>
</dbReference>
<evidence type="ECO:0000313" key="20">
    <source>
        <dbReference type="EMBL" id="KAA9133137.1"/>
    </source>
</evidence>
<keyword evidence="10 15" id="KW-0460">Magnesium</keyword>
<dbReference type="CDD" id="cd02796">
    <property type="entry name" value="tRNA_bind_bactPheRS"/>
    <property type="match status" value="1"/>
</dbReference>
<evidence type="ECO:0000259" key="19">
    <source>
        <dbReference type="PROSITE" id="PS51483"/>
    </source>
</evidence>
<reference evidence="20 21" key="1">
    <citation type="submission" date="2019-09" db="EMBL/GenBank/DDBJ databases">
        <title>Wenzhouxiangella sp. Genome sequencing and assembly.</title>
        <authorList>
            <person name="Zhang R."/>
        </authorList>
    </citation>
    <scope>NUCLEOTIDE SEQUENCE [LARGE SCALE GENOMIC DNA]</scope>
    <source>
        <strain evidence="20 21">W260</strain>
    </source>
</reference>
<keyword evidence="5 16" id="KW-0820">tRNA-binding</keyword>
<dbReference type="Pfam" id="PF03484">
    <property type="entry name" value="B5"/>
    <property type="match status" value="1"/>
</dbReference>
<evidence type="ECO:0000259" key="17">
    <source>
        <dbReference type="PROSITE" id="PS50886"/>
    </source>
</evidence>
<dbReference type="GO" id="GO:0000049">
    <property type="term" value="F:tRNA binding"/>
    <property type="evidence" value="ECO:0007669"/>
    <property type="project" value="UniProtKB-UniRule"/>
</dbReference>
<dbReference type="SMART" id="SM00896">
    <property type="entry name" value="FDX-ACB"/>
    <property type="match status" value="1"/>
</dbReference>
<evidence type="ECO:0000256" key="15">
    <source>
        <dbReference type="HAMAP-Rule" id="MF_00283"/>
    </source>
</evidence>
<evidence type="ECO:0000256" key="11">
    <source>
        <dbReference type="ARBA" id="ARBA00022884"/>
    </source>
</evidence>
<dbReference type="InterPro" id="IPR045060">
    <property type="entry name" value="Phe-tRNA-ligase_IIc_bsu"/>
</dbReference>
<dbReference type="InterPro" id="IPR002547">
    <property type="entry name" value="tRNA-bd_dom"/>
</dbReference>
<dbReference type="FunFam" id="2.40.50.140:FF:000045">
    <property type="entry name" value="Phenylalanine--tRNA ligase beta subunit"/>
    <property type="match status" value="1"/>
</dbReference>
<dbReference type="GO" id="GO:0000287">
    <property type="term" value="F:magnesium ion binding"/>
    <property type="evidence" value="ECO:0007669"/>
    <property type="project" value="UniProtKB-UniRule"/>
</dbReference>
<comment type="catalytic activity">
    <reaction evidence="14 15">
        <text>tRNA(Phe) + L-phenylalanine + ATP = L-phenylalanyl-tRNA(Phe) + AMP + diphosphate + H(+)</text>
        <dbReference type="Rhea" id="RHEA:19413"/>
        <dbReference type="Rhea" id="RHEA-COMP:9668"/>
        <dbReference type="Rhea" id="RHEA-COMP:9699"/>
        <dbReference type="ChEBI" id="CHEBI:15378"/>
        <dbReference type="ChEBI" id="CHEBI:30616"/>
        <dbReference type="ChEBI" id="CHEBI:33019"/>
        <dbReference type="ChEBI" id="CHEBI:58095"/>
        <dbReference type="ChEBI" id="CHEBI:78442"/>
        <dbReference type="ChEBI" id="CHEBI:78531"/>
        <dbReference type="ChEBI" id="CHEBI:456215"/>
        <dbReference type="EC" id="6.1.1.20"/>
    </reaction>
</comment>
<dbReference type="GO" id="GO:0009328">
    <property type="term" value="C:phenylalanine-tRNA ligase complex"/>
    <property type="evidence" value="ECO:0007669"/>
    <property type="project" value="TreeGrafter"/>
</dbReference>
<dbReference type="SUPFAM" id="SSF46955">
    <property type="entry name" value="Putative DNA-binding domain"/>
    <property type="match status" value="1"/>
</dbReference>
<evidence type="ECO:0000256" key="1">
    <source>
        <dbReference type="ARBA" id="ARBA00004496"/>
    </source>
</evidence>
<dbReference type="SUPFAM" id="SSF56037">
    <property type="entry name" value="PheT/TilS domain"/>
    <property type="match status" value="1"/>
</dbReference>
<comment type="caution">
    <text evidence="20">The sequence shown here is derived from an EMBL/GenBank/DDBJ whole genome shotgun (WGS) entry which is preliminary data.</text>
</comment>
<dbReference type="Proteomes" id="UP000325372">
    <property type="component" value="Unassembled WGS sequence"/>
</dbReference>
<keyword evidence="9 15" id="KW-0067">ATP-binding</keyword>
<evidence type="ECO:0000256" key="7">
    <source>
        <dbReference type="ARBA" id="ARBA00022723"/>
    </source>
</evidence>
<accession>A0A5N0TG88</accession>
<feature type="domain" description="TRNA-binding" evidence="17">
    <location>
        <begin position="39"/>
        <end position="148"/>
    </location>
</feature>
<evidence type="ECO:0000256" key="12">
    <source>
        <dbReference type="ARBA" id="ARBA00022917"/>
    </source>
</evidence>
<dbReference type="InterPro" id="IPR045864">
    <property type="entry name" value="aa-tRNA-synth_II/BPL/LPL"/>
</dbReference>
<evidence type="ECO:0000256" key="6">
    <source>
        <dbReference type="ARBA" id="ARBA00022598"/>
    </source>
</evidence>